<dbReference type="PANTHER" id="PTHR48079:SF6">
    <property type="entry name" value="NAD(P)-BINDING DOMAIN-CONTAINING PROTEIN-RELATED"/>
    <property type="match status" value="1"/>
</dbReference>
<evidence type="ECO:0000313" key="2">
    <source>
        <dbReference type="EMBL" id="AJG17480.1"/>
    </source>
</evidence>
<keyword evidence="3" id="KW-1185">Reference proteome</keyword>
<dbReference type="KEGG" id="cbw:RR42_m0065"/>
<feature type="domain" description="NAD-dependent epimerase/dehydratase" evidence="1">
    <location>
        <begin position="15"/>
        <end position="226"/>
    </location>
</feature>
<dbReference type="GO" id="GO:0004029">
    <property type="term" value="F:aldehyde dehydrogenase (NAD+) activity"/>
    <property type="evidence" value="ECO:0007669"/>
    <property type="project" value="TreeGrafter"/>
</dbReference>
<dbReference type="RefSeq" id="WP_082054773.1">
    <property type="nucleotide sequence ID" value="NZ_CP010536.1"/>
</dbReference>
<accession>A0A0C4Y3N3</accession>
<proteinExistence type="predicted"/>
<dbReference type="Pfam" id="PF01370">
    <property type="entry name" value="Epimerase"/>
    <property type="match status" value="1"/>
</dbReference>
<dbReference type="InterPro" id="IPR051783">
    <property type="entry name" value="NAD(P)-dependent_oxidoreduct"/>
</dbReference>
<dbReference type="PANTHER" id="PTHR48079">
    <property type="entry name" value="PROTEIN YEEZ"/>
    <property type="match status" value="1"/>
</dbReference>
<gene>
    <name evidence="2" type="ORF">RR42_m0065</name>
</gene>
<dbReference type="STRING" id="68895.RR42_m0065"/>
<dbReference type="AlphaFoldDB" id="A0A0C4Y3N3"/>
<dbReference type="InterPro" id="IPR001509">
    <property type="entry name" value="Epimerase_deHydtase"/>
</dbReference>
<name>A0A0C4Y3N3_9BURK</name>
<organism evidence="2 3">
    <name type="scientific">Cupriavidus basilensis</name>
    <dbReference type="NCBI Taxonomy" id="68895"/>
    <lineage>
        <taxon>Bacteria</taxon>
        <taxon>Pseudomonadati</taxon>
        <taxon>Pseudomonadota</taxon>
        <taxon>Betaproteobacteria</taxon>
        <taxon>Burkholderiales</taxon>
        <taxon>Burkholderiaceae</taxon>
        <taxon>Cupriavidus</taxon>
    </lineage>
</organism>
<evidence type="ECO:0000313" key="3">
    <source>
        <dbReference type="Proteomes" id="UP000031843"/>
    </source>
</evidence>
<dbReference type="GO" id="GO:0005737">
    <property type="term" value="C:cytoplasm"/>
    <property type="evidence" value="ECO:0007669"/>
    <property type="project" value="TreeGrafter"/>
</dbReference>
<sequence length="325" mass="34834">MLENAMQENRMSDTVLILGANGRLGRTLVDAFAAAGWTVLAQARRALAGTAAHNVRGLAIDVADTTRLLAAARGASVVVNALNPVYTEWEQHAEALARCGMEVAQSLDALLLYPGNVYNFGESMPPLLRPDTAERPSARKGEIRRAIEAGMRERAPGLRSVILRAGDFFGGPGRGSWMDLAIAKSLDQGKVIYPGPRDRAHAWAYLPDLAQAFVAVARRHADLHGHAVLHFAGDTLTGDELVSALAEASGMAHAPRVAGMPWWLIRAGAAVVPMWRELAEMAYLWQVPHALDGTALEALVGELPRTPLKQALRTSLGELGLRVAA</sequence>
<dbReference type="InterPro" id="IPR036291">
    <property type="entry name" value="NAD(P)-bd_dom_sf"/>
</dbReference>
<evidence type="ECO:0000259" key="1">
    <source>
        <dbReference type="Pfam" id="PF01370"/>
    </source>
</evidence>
<dbReference type="Gene3D" id="3.40.50.720">
    <property type="entry name" value="NAD(P)-binding Rossmann-like Domain"/>
    <property type="match status" value="1"/>
</dbReference>
<dbReference type="Proteomes" id="UP000031843">
    <property type="component" value="Chromosome main"/>
</dbReference>
<dbReference type="SUPFAM" id="SSF51735">
    <property type="entry name" value="NAD(P)-binding Rossmann-fold domains"/>
    <property type="match status" value="1"/>
</dbReference>
<dbReference type="OrthoDB" id="112777at2"/>
<protein>
    <submittedName>
        <fullName evidence="2">Nucleoside-diphosphate-sugar epimerase</fullName>
    </submittedName>
</protein>
<dbReference type="EMBL" id="CP010536">
    <property type="protein sequence ID" value="AJG17480.1"/>
    <property type="molecule type" value="Genomic_DNA"/>
</dbReference>
<reference evidence="2 3" key="1">
    <citation type="journal article" date="2015" name="Genome Announc.">
        <title>Complete Genome Sequence of Cupriavidus basilensis 4G11, Isolated from the Oak Ridge Field Research Center Site.</title>
        <authorList>
            <person name="Ray J."/>
            <person name="Waters R.J."/>
            <person name="Skerker J.M."/>
            <person name="Kuehl J.V."/>
            <person name="Price M.N."/>
            <person name="Huang J."/>
            <person name="Chakraborty R."/>
            <person name="Arkin A.P."/>
            <person name="Deutschbauer A."/>
        </authorList>
    </citation>
    <scope>NUCLEOTIDE SEQUENCE [LARGE SCALE GENOMIC DNA]</scope>
    <source>
        <strain evidence="2">4G11</strain>
    </source>
</reference>